<evidence type="ECO:0000256" key="6">
    <source>
        <dbReference type="ARBA" id="ARBA00022619"/>
    </source>
</evidence>
<keyword evidence="7 12" id="KW-0808">Transferase</keyword>
<evidence type="ECO:0000256" key="1">
    <source>
        <dbReference type="ARBA" id="ARBA00000968"/>
    </source>
</evidence>
<evidence type="ECO:0000256" key="2">
    <source>
        <dbReference type="ARBA" id="ARBA00002803"/>
    </source>
</evidence>
<dbReference type="PANTHER" id="PTHR21098:SF0">
    <property type="entry name" value="RIBOFLAVIN SYNTHASE"/>
    <property type="match status" value="1"/>
</dbReference>
<evidence type="ECO:0000256" key="3">
    <source>
        <dbReference type="ARBA" id="ARBA00004887"/>
    </source>
</evidence>
<dbReference type="OrthoDB" id="9788537at2"/>
<keyword evidence="8" id="KW-0677">Repeat</keyword>
<evidence type="ECO:0000313" key="13">
    <source>
        <dbReference type="Proteomes" id="UP000229757"/>
    </source>
</evidence>
<dbReference type="Pfam" id="PF00677">
    <property type="entry name" value="Lum_binding"/>
    <property type="match status" value="2"/>
</dbReference>
<name>A0A2K8KS22_9GAMM</name>
<keyword evidence="13" id="KW-1185">Reference proteome</keyword>
<evidence type="ECO:0000256" key="9">
    <source>
        <dbReference type="NCBIfam" id="TIGR00187"/>
    </source>
</evidence>
<dbReference type="EMBL" id="CP011797">
    <property type="protein sequence ID" value="ATX77527.1"/>
    <property type="molecule type" value="Genomic_DNA"/>
</dbReference>
<feature type="repeat" description="Lumazine-binding" evidence="10">
    <location>
        <begin position="1"/>
        <end position="97"/>
    </location>
</feature>
<dbReference type="PROSITE" id="PS51177">
    <property type="entry name" value="LUMAZINE_BIND"/>
    <property type="match status" value="2"/>
</dbReference>
<evidence type="ECO:0000256" key="10">
    <source>
        <dbReference type="PROSITE-ProRule" id="PRU00524"/>
    </source>
</evidence>
<dbReference type="GO" id="GO:0004746">
    <property type="term" value="F:riboflavin synthase activity"/>
    <property type="evidence" value="ECO:0007669"/>
    <property type="project" value="UniProtKB-UniRule"/>
</dbReference>
<dbReference type="PANTHER" id="PTHR21098">
    <property type="entry name" value="RIBOFLAVIN SYNTHASE ALPHA CHAIN"/>
    <property type="match status" value="1"/>
</dbReference>
<dbReference type="RefSeq" id="WP_100257780.1">
    <property type="nucleotide sequence ID" value="NZ_CP011797.1"/>
</dbReference>
<proteinExistence type="predicted"/>
<dbReference type="CDD" id="cd00402">
    <property type="entry name" value="Riboflavin_synthase_like"/>
    <property type="match status" value="1"/>
</dbReference>
<dbReference type="Proteomes" id="UP000229757">
    <property type="component" value="Chromosome"/>
</dbReference>
<feature type="domain" description="Lumazine-binding" evidence="11">
    <location>
        <begin position="98"/>
        <end position="194"/>
    </location>
</feature>
<evidence type="ECO:0000256" key="5">
    <source>
        <dbReference type="ARBA" id="ARBA00013950"/>
    </source>
</evidence>
<dbReference type="GO" id="GO:0009231">
    <property type="term" value="P:riboflavin biosynthetic process"/>
    <property type="evidence" value="ECO:0007669"/>
    <property type="project" value="UniProtKB-KW"/>
</dbReference>
<dbReference type="AlphaFoldDB" id="A0A2K8KS22"/>
<evidence type="ECO:0000256" key="8">
    <source>
        <dbReference type="ARBA" id="ARBA00022737"/>
    </source>
</evidence>
<comment type="function">
    <text evidence="2">Catalyzes the dismutation of two molecules of 6,7-dimethyl-8-ribityllumazine, resulting in the formation of riboflavin and 5-amino-6-(D-ribitylamino)uracil.</text>
</comment>
<dbReference type="NCBIfam" id="TIGR00187">
    <property type="entry name" value="ribE"/>
    <property type="match status" value="1"/>
</dbReference>
<sequence>MFTGIVQNCTALKIEQTLDQFKSFSISLTERQADNLQTGASIALNGVCLTVTRIEQGRAYFDVMMETLRATNLGQLDDGALVNVERAARMGDDIGGHLMSGHVASTAALIAIDRPANNWILWFAVSPQQRRYLFSKGFVGLNGCSLTIGEVQADRFNVYLIPETLAVTTFDQAQVGTLINLEFDAHTQAIVDTLERMKGEGAL</sequence>
<dbReference type="InterPro" id="IPR017938">
    <property type="entry name" value="Riboflavin_synthase-like_b-brl"/>
</dbReference>
<feature type="repeat" description="Lumazine-binding" evidence="10">
    <location>
        <begin position="98"/>
        <end position="194"/>
    </location>
</feature>
<dbReference type="Gene3D" id="2.40.30.20">
    <property type="match status" value="2"/>
</dbReference>
<reference evidence="12 13" key="1">
    <citation type="journal article" date="2017" name="Environ. Microbiol.">
        <title>Genomic and physiological analyses of 'Reinekea forsetii' reveal a versatile opportunistic lifestyle during spring algae blooms.</title>
        <authorList>
            <person name="Avci B."/>
            <person name="Hahnke R.L."/>
            <person name="Chafee M."/>
            <person name="Fischer T."/>
            <person name="Gruber-Vodicka H."/>
            <person name="Tegetmeyer H.E."/>
            <person name="Harder J."/>
            <person name="Fuchs B.M."/>
            <person name="Amann R.I."/>
            <person name="Teeling H."/>
        </authorList>
    </citation>
    <scope>NUCLEOTIDE SEQUENCE [LARGE SCALE GENOMIC DNA]</scope>
    <source>
        <strain evidence="12 13">Hel1_31_D35</strain>
    </source>
</reference>
<dbReference type="NCBIfam" id="NF006767">
    <property type="entry name" value="PRK09289.1"/>
    <property type="match status" value="1"/>
</dbReference>
<gene>
    <name evidence="12" type="ORF">REIFOR_02402</name>
</gene>
<feature type="domain" description="Lumazine-binding" evidence="11">
    <location>
        <begin position="1"/>
        <end position="97"/>
    </location>
</feature>
<dbReference type="InterPro" id="IPR023366">
    <property type="entry name" value="ATP_synth_asu-like_sf"/>
</dbReference>
<accession>A0A2K8KS22</accession>
<dbReference type="PIRSF" id="PIRSF000498">
    <property type="entry name" value="Riboflavin_syn_A"/>
    <property type="match status" value="1"/>
</dbReference>
<evidence type="ECO:0000313" key="12">
    <source>
        <dbReference type="EMBL" id="ATX77527.1"/>
    </source>
</evidence>
<protein>
    <recommendedName>
        <fullName evidence="5 9">Riboflavin synthase</fullName>
        <ecNumber evidence="4 9">2.5.1.9</ecNumber>
    </recommendedName>
</protein>
<evidence type="ECO:0000256" key="4">
    <source>
        <dbReference type="ARBA" id="ARBA00012827"/>
    </source>
</evidence>
<comment type="pathway">
    <text evidence="3">Cofactor biosynthesis; riboflavin biosynthesis; riboflavin from 2-hydroxy-3-oxobutyl phosphate and 5-amino-6-(D-ribitylamino)uracil: step 2/2.</text>
</comment>
<dbReference type="InterPro" id="IPR001783">
    <property type="entry name" value="Lumazine-bd"/>
</dbReference>
<evidence type="ECO:0000259" key="11">
    <source>
        <dbReference type="PROSITE" id="PS51177"/>
    </source>
</evidence>
<dbReference type="FunFam" id="2.40.30.20:FF:000003">
    <property type="entry name" value="Riboflavin synthase, alpha subunit"/>
    <property type="match status" value="1"/>
</dbReference>
<comment type="catalytic activity">
    <reaction evidence="1">
        <text>2 6,7-dimethyl-8-(1-D-ribityl)lumazine + H(+) = 5-amino-6-(D-ribitylamino)uracil + riboflavin</text>
        <dbReference type="Rhea" id="RHEA:20772"/>
        <dbReference type="ChEBI" id="CHEBI:15378"/>
        <dbReference type="ChEBI" id="CHEBI:15934"/>
        <dbReference type="ChEBI" id="CHEBI:57986"/>
        <dbReference type="ChEBI" id="CHEBI:58201"/>
        <dbReference type="EC" id="2.5.1.9"/>
    </reaction>
</comment>
<dbReference type="EC" id="2.5.1.9" evidence="4 9"/>
<organism evidence="12 13">
    <name type="scientific">Reinekea forsetii</name>
    <dbReference type="NCBI Taxonomy" id="1336806"/>
    <lineage>
        <taxon>Bacteria</taxon>
        <taxon>Pseudomonadati</taxon>
        <taxon>Pseudomonadota</taxon>
        <taxon>Gammaproteobacteria</taxon>
        <taxon>Oceanospirillales</taxon>
        <taxon>Saccharospirillaceae</taxon>
        <taxon>Reinekea</taxon>
    </lineage>
</organism>
<dbReference type="InterPro" id="IPR026017">
    <property type="entry name" value="Lumazine-bd_dom"/>
</dbReference>
<keyword evidence="6" id="KW-0686">Riboflavin biosynthesis</keyword>
<dbReference type="NCBIfam" id="NF009566">
    <property type="entry name" value="PRK13020.1"/>
    <property type="match status" value="1"/>
</dbReference>
<dbReference type="KEGG" id="rfo:REIFOR_02402"/>
<dbReference type="SUPFAM" id="SSF63380">
    <property type="entry name" value="Riboflavin synthase domain-like"/>
    <property type="match status" value="2"/>
</dbReference>
<evidence type="ECO:0000256" key="7">
    <source>
        <dbReference type="ARBA" id="ARBA00022679"/>
    </source>
</evidence>